<dbReference type="PANTHER" id="PTHR43377:SF6">
    <property type="entry name" value="GFO_IDH_MOCA-LIKE OXIDOREDUCTASE N-TERMINAL DOMAIN-CONTAINING PROTEIN"/>
    <property type="match status" value="1"/>
</dbReference>
<organism evidence="3 4">
    <name type="scientific">Pseudodesulfovibrio portus</name>
    <dbReference type="NCBI Taxonomy" id="231439"/>
    <lineage>
        <taxon>Bacteria</taxon>
        <taxon>Pseudomonadati</taxon>
        <taxon>Thermodesulfobacteriota</taxon>
        <taxon>Desulfovibrionia</taxon>
        <taxon>Desulfovibrionales</taxon>
        <taxon>Desulfovibrionaceae</taxon>
    </lineage>
</organism>
<protein>
    <submittedName>
        <fullName evidence="3">Oxidoreductase</fullName>
    </submittedName>
</protein>
<evidence type="ECO:0000313" key="3">
    <source>
        <dbReference type="EMBL" id="BDQ34690.1"/>
    </source>
</evidence>
<dbReference type="Gene3D" id="2.160.10.10">
    <property type="entry name" value="Hexapeptide repeat proteins"/>
    <property type="match status" value="1"/>
</dbReference>
<dbReference type="SUPFAM" id="SSF55347">
    <property type="entry name" value="Glyceraldehyde-3-phosphate dehydrogenase-like, C-terminal domain"/>
    <property type="match status" value="1"/>
</dbReference>
<evidence type="ECO:0000313" key="4">
    <source>
        <dbReference type="Proteomes" id="UP001061361"/>
    </source>
</evidence>
<keyword evidence="4" id="KW-1185">Reference proteome</keyword>
<sequence length="517" mass="56524">MSSPSVALIGTGYWGKNLLRNFHEIGALRVACDTSPDNLEAVTAAYPDIEKCTSVDEVFERRDIDAVVIATPAVTHFELVTRGLLAGKHVFVEKPLALDLDEARELVELAEERGLVLMVGHLMQYHPAFMKLMELCEDGTLGKINYICSNRLNLGKFRREENILWSFAPHDISMILRLTGEPPESVSATGGYFLHDKIADVTTTHMEFPSGVKAHIFVSWLHPFKEQKLVVVAEKCMAVLDDTLPWDTKLVLYPHEIVWKEQMPVPERSQGKPVELTEAEPLKEECRHFIDCISTGTTPRTDGREGLQVLHVLQDAQMSMDNGSNFVGAASGPSAFVHPSAVVDQGAEIGTGTKVWHFSHILSGSRIGTGCNIGQGTMIGPDVTIGNGCKVQNNVSIYKGVTLEDNVFCGPSMVFTNVFNPRAHIRRMDEARPTLVKKGATLGANCTIICGNTIGRYAFVGAGAVVTRDVPDHALVTGNPARITGWMCACGEKLDRDRQCPACKKDYAGTVRVQAPA</sequence>
<name>A0ABN6RYW9_9BACT</name>
<dbReference type="Pfam" id="PF22725">
    <property type="entry name" value="GFO_IDH_MocA_C3"/>
    <property type="match status" value="1"/>
</dbReference>
<dbReference type="CDD" id="cd03358">
    <property type="entry name" value="LbH_WxcM_N_like"/>
    <property type="match status" value="1"/>
</dbReference>
<feature type="domain" description="Gfo/Idh/MocA-like oxidoreductase N-terminal" evidence="1">
    <location>
        <begin position="6"/>
        <end position="121"/>
    </location>
</feature>
<reference evidence="3" key="1">
    <citation type="submission" date="2022-08" db="EMBL/GenBank/DDBJ databases">
        <title>Genome Sequence of the sulphate-reducing bacterium, Pseudodesulfovibrio portus JCM14722.</title>
        <authorList>
            <person name="Kondo R."/>
            <person name="Kataoka T."/>
        </authorList>
    </citation>
    <scope>NUCLEOTIDE SEQUENCE</scope>
    <source>
        <strain evidence="3">JCM 14722</strain>
    </source>
</reference>
<evidence type="ECO:0000259" key="1">
    <source>
        <dbReference type="Pfam" id="PF01408"/>
    </source>
</evidence>
<dbReference type="InterPro" id="IPR011004">
    <property type="entry name" value="Trimer_LpxA-like_sf"/>
</dbReference>
<accession>A0ABN6RYW9</accession>
<dbReference type="Pfam" id="PF01408">
    <property type="entry name" value="GFO_IDH_MocA"/>
    <property type="match status" value="1"/>
</dbReference>
<dbReference type="SUPFAM" id="SSF51735">
    <property type="entry name" value="NAD(P)-binding Rossmann-fold domains"/>
    <property type="match status" value="1"/>
</dbReference>
<dbReference type="SUPFAM" id="SSF51161">
    <property type="entry name" value="Trimeric LpxA-like enzymes"/>
    <property type="match status" value="1"/>
</dbReference>
<dbReference type="Gene3D" id="3.30.360.10">
    <property type="entry name" value="Dihydrodipicolinate Reductase, domain 2"/>
    <property type="match status" value="1"/>
</dbReference>
<dbReference type="InterPro" id="IPR036291">
    <property type="entry name" value="NAD(P)-bd_dom_sf"/>
</dbReference>
<dbReference type="Pfam" id="PF00132">
    <property type="entry name" value="Hexapep"/>
    <property type="match status" value="1"/>
</dbReference>
<dbReference type="InterPro" id="IPR000683">
    <property type="entry name" value="Gfo/Idh/MocA-like_OxRdtase_N"/>
</dbReference>
<feature type="domain" description="GFO/IDH/MocA-like oxidoreductase" evidence="2">
    <location>
        <begin position="129"/>
        <end position="237"/>
    </location>
</feature>
<dbReference type="InterPro" id="IPR001451">
    <property type="entry name" value="Hexapep"/>
</dbReference>
<proteinExistence type="predicted"/>
<dbReference type="RefSeq" id="WP_323373356.1">
    <property type="nucleotide sequence ID" value="NZ_AP026708.1"/>
</dbReference>
<dbReference type="InterPro" id="IPR051450">
    <property type="entry name" value="Gfo/Idh/MocA_Oxidoreductases"/>
</dbReference>
<dbReference type="EMBL" id="AP026708">
    <property type="protein sequence ID" value="BDQ34690.1"/>
    <property type="molecule type" value="Genomic_DNA"/>
</dbReference>
<dbReference type="Pfam" id="PF14602">
    <property type="entry name" value="Hexapep_2"/>
    <property type="match status" value="1"/>
</dbReference>
<dbReference type="PANTHER" id="PTHR43377">
    <property type="entry name" value="BILIVERDIN REDUCTASE A"/>
    <property type="match status" value="1"/>
</dbReference>
<gene>
    <name evidence="3" type="ORF">JCM14722_22320</name>
</gene>
<dbReference type="Proteomes" id="UP001061361">
    <property type="component" value="Chromosome"/>
</dbReference>
<dbReference type="InterPro" id="IPR055170">
    <property type="entry name" value="GFO_IDH_MocA-like_dom"/>
</dbReference>
<dbReference type="Gene3D" id="3.40.50.720">
    <property type="entry name" value="NAD(P)-binding Rossmann-like Domain"/>
    <property type="match status" value="1"/>
</dbReference>
<evidence type="ECO:0000259" key="2">
    <source>
        <dbReference type="Pfam" id="PF22725"/>
    </source>
</evidence>